<proteinExistence type="predicted"/>
<dbReference type="InterPro" id="IPR029033">
    <property type="entry name" value="His_PPase_superfam"/>
</dbReference>
<gene>
    <name evidence="3" type="ORF">HMPREF0493_0518</name>
</gene>
<sequence>MKLVIVRHGISADTWDRVVDGDNDPDLSAEGIKGVEKIAPYIDEKQFDYVYASTLTRAIKTVKILTKNKKKIHRDSRIVELRMGK</sequence>
<dbReference type="Gene3D" id="3.40.50.1240">
    <property type="entry name" value="Phosphoglycerate mutase-like"/>
    <property type="match status" value="1"/>
</dbReference>
<keyword evidence="4" id="KW-1185">Reference proteome</keyword>
<dbReference type="GO" id="GO:0004331">
    <property type="term" value="F:fructose-2,6-bisphosphate 2-phosphatase activity"/>
    <property type="evidence" value="ECO:0007669"/>
    <property type="project" value="TreeGrafter"/>
</dbReference>
<dbReference type="GO" id="GO:0005829">
    <property type="term" value="C:cytosol"/>
    <property type="evidence" value="ECO:0007669"/>
    <property type="project" value="TreeGrafter"/>
</dbReference>
<dbReference type="InterPro" id="IPR013078">
    <property type="entry name" value="His_Pase_superF_clade-1"/>
</dbReference>
<evidence type="ECO:0000256" key="2">
    <source>
        <dbReference type="PIRSR" id="PIRSR613078-2"/>
    </source>
</evidence>
<comment type="caution">
    <text evidence="3">The sequence shown here is derived from an EMBL/GenBank/DDBJ whole genome shotgun (WGS) entry which is preliminary data.</text>
</comment>
<dbReference type="PATRIC" id="fig|585524.9.peg.816"/>
<reference evidence="3 4" key="1">
    <citation type="submission" date="2010-04" db="EMBL/GenBank/DDBJ databases">
        <authorList>
            <person name="Muzny D."/>
            <person name="Qin X."/>
            <person name="Deng J."/>
            <person name="Jiang H."/>
            <person name="Liu Y."/>
            <person name="Qu J."/>
            <person name="Song X.-Z."/>
            <person name="Zhang L."/>
            <person name="Thornton R."/>
            <person name="Coyle M."/>
            <person name="Francisco L."/>
            <person name="Jackson L."/>
            <person name="Javaid M."/>
            <person name="Korchina V."/>
            <person name="Kovar C."/>
            <person name="Mata R."/>
            <person name="Mathew T."/>
            <person name="Ngo R."/>
            <person name="Nguyen L."/>
            <person name="Nguyen N."/>
            <person name="Okwuonu G."/>
            <person name="Ongeri F."/>
            <person name="Pham C."/>
            <person name="Simmons D."/>
            <person name="Wilczek-Boney K."/>
            <person name="Hale W."/>
            <person name="Jakkamsetti A."/>
            <person name="Pham P."/>
            <person name="Ruth R."/>
            <person name="San Lucas F."/>
            <person name="Warren J."/>
            <person name="Zhang J."/>
            <person name="Zhao Z."/>
            <person name="Zhou C."/>
            <person name="Zhu D."/>
            <person name="Lee S."/>
            <person name="Bess C."/>
            <person name="Blankenburg K."/>
            <person name="Forbes L."/>
            <person name="Fu Q."/>
            <person name="Gubbala S."/>
            <person name="Hirani K."/>
            <person name="Jayaseelan J.C."/>
            <person name="Lara F."/>
            <person name="Munidasa M."/>
            <person name="Palculict T."/>
            <person name="Patil S."/>
            <person name="Pu L.-L."/>
            <person name="Saada N."/>
            <person name="Tang L."/>
            <person name="Weissenberger G."/>
            <person name="Zhu Y."/>
            <person name="Hemphill L."/>
            <person name="Shang Y."/>
            <person name="Youmans B."/>
            <person name="Ayvaz T."/>
            <person name="Ross M."/>
            <person name="Santibanez J."/>
            <person name="Aqrawi P."/>
            <person name="Gross S."/>
            <person name="Joshi V."/>
            <person name="Fowler G."/>
            <person name="Nazareth L."/>
            <person name="Reid J."/>
            <person name="Worley K."/>
            <person name="Petrosino J."/>
            <person name="Highlander S."/>
            <person name="Gibbs R."/>
        </authorList>
    </citation>
    <scope>NUCLEOTIDE SEQUENCE [LARGE SCALE GENOMIC DNA]</scope>
    <source>
        <strain evidence="3 4">DSM 11664</strain>
    </source>
</reference>
<dbReference type="AlphaFoldDB" id="D4YSP0"/>
<keyword evidence="1" id="KW-0378">Hydrolase</keyword>
<dbReference type="GO" id="GO:0043456">
    <property type="term" value="P:regulation of pentose-phosphate shunt"/>
    <property type="evidence" value="ECO:0007669"/>
    <property type="project" value="TreeGrafter"/>
</dbReference>
<evidence type="ECO:0000256" key="1">
    <source>
        <dbReference type="ARBA" id="ARBA00022801"/>
    </source>
</evidence>
<dbReference type="PANTHER" id="PTHR46517">
    <property type="entry name" value="FRUCTOSE-2,6-BISPHOSPHATASE TIGAR"/>
    <property type="match status" value="1"/>
</dbReference>
<dbReference type="GO" id="GO:0045820">
    <property type="term" value="P:negative regulation of glycolytic process"/>
    <property type="evidence" value="ECO:0007669"/>
    <property type="project" value="TreeGrafter"/>
</dbReference>
<organism evidence="3 4">
    <name type="scientific">Lactobacillus amylolyticus DSM 11664</name>
    <dbReference type="NCBI Taxonomy" id="585524"/>
    <lineage>
        <taxon>Bacteria</taxon>
        <taxon>Bacillati</taxon>
        <taxon>Bacillota</taxon>
        <taxon>Bacilli</taxon>
        <taxon>Lactobacillales</taxon>
        <taxon>Lactobacillaceae</taxon>
        <taxon>Lactobacillus</taxon>
    </lineage>
</organism>
<dbReference type="OrthoDB" id="9782128at2"/>
<protein>
    <submittedName>
        <fullName evidence="3">Phosphoglycerate mutase family protein</fullName>
    </submittedName>
</protein>
<name>D4YSP0_9LACO</name>
<feature type="binding site" evidence="2">
    <location>
        <position position="57"/>
    </location>
    <ligand>
        <name>substrate</name>
    </ligand>
</feature>
<dbReference type="EMBL" id="ADNY01000016">
    <property type="protein sequence ID" value="EFG55837.1"/>
    <property type="molecule type" value="Genomic_DNA"/>
</dbReference>
<dbReference type="PIRSF" id="PIRSF000709">
    <property type="entry name" value="6PFK_2-Ptase"/>
    <property type="match status" value="1"/>
</dbReference>
<dbReference type="PANTHER" id="PTHR46517:SF1">
    <property type="entry name" value="FRUCTOSE-2,6-BISPHOSPHATASE TIGAR"/>
    <property type="match status" value="1"/>
</dbReference>
<dbReference type="InterPro" id="IPR051695">
    <property type="entry name" value="Phosphoglycerate_Mutase"/>
</dbReference>
<evidence type="ECO:0000313" key="4">
    <source>
        <dbReference type="Proteomes" id="UP000004069"/>
    </source>
</evidence>
<dbReference type="Proteomes" id="UP000004069">
    <property type="component" value="Unassembled WGS sequence"/>
</dbReference>
<dbReference type="SUPFAM" id="SSF53254">
    <property type="entry name" value="Phosphoglycerate mutase-like"/>
    <property type="match status" value="1"/>
</dbReference>
<accession>D4YSP0</accession>
<evidence type="ECO:0000313" key="3">
    <source>
        <dbReference type="EMBL" id="EFG55837.1"/>
    </source>
</evidence>
<dbReference type="Pfam" id="PF00300">
    <property type="entry name" value="His_Phos_1"/>
    <property type="match status" value="1"/>
</dbReference>
<dbReference type="CDD" id="cd07067">
    <property type="entry name" value="HP_PGM_like"/>
    <property type="match status" value="1"/>
</dbReference>